<gene>
    <name evidence="1" type="ORF">CLV42_116101</name>
</gene>
<sequence>MFPSGRQYSLAKQMNDSCAFFLVVPLPKKSELFQSSCGKAFHNIWTGHQQSDYFIIKMIIANLVHFLLTQHFHCNLMIIPRQFRL</sequence>
<keyword evidence="2" id="KW-1185">Reference proteome</keyword>
<dbReference type="AlphaFoldDB" id="A0A2P8FR35"/>
<protein>
    <submittedName>
        <fullName evidence="1">Uncharacterized protein</fullName>
    </submittedName>
</protein>
<dbReference type="Proteomes" id="UP000240978">
    <property type="component" value="Unassembled WGS sequence"/>
</dbReference>
<organism evidence="1 2">
    <name type="scientific">Chitinophaga ginsengisoli</name>
    <dbReference type="NCBI Taxonomy" id="363837"/>
    <lineage>
        <taxon>Bacteria</taxon>
        <taxon>Pseudomonadati</taxon>
        <taxon>Bacteroidota</taxon>
        <taxon>Chitinophagia</taxon>
        <taxon>Chitinophagales</taxon>
        <taxon>Chitinophagaceae</taxon>
        <taxon>Chitinophaga</taxon>
    </lineage>
</organism>
<dbReference type="EMBL" id="PYGK01000016">
    <property type="protein sequence ID" value="PSL24115.1"/>
    <property type="molecule type" value="Genomic_DNA"/>
</dbReference>
<comment type="caution">
    <text evidence="1">The sequence shown here is derived from an EMBL/GenBank/DDBJ whole genome shotgun (WGS) entry which is preliminary data.</text>
</comment>
<evidence type="ECO:0000313" key="2">
    <source>
        <dbReference type="Proteomes" id="UP000240978"/>
    </source>
</evidence>
<accession>A0A2P8FR35</accession>
<name>A0A2P8FR35_9BACT</name>
<evidence type="ECO:0000313" key="1">
    <source>
        <dbReference type="EMBL" id="PSL24115.1"/>
    </source>
</evidence>
<proteinExistence type="predicted"/>
<reference evidence="1 2" key="1">
    <citation type="submission" date="2018-03" db="EMBL/GenBank/DDBJ databases">
        <title>Genomic Encyclopedia of Archaeal and Bacterial Type Strains, Phase II (KMG-II): from individual species to whole genera.</title>
        <authorList>
            <person name="Goeker M."/>
        </authorList>
    </citation>
    <scope>NUCLEOTIDE SEQUENCE [LARGE SCALE GENOMIC DNA]</scope>
    <source>
        <strain evidence="1 2">DSM 18107</strain>
    </source>
</reference>